<protein>
    <submittedName>
        <fullName evidence="1">Aldose 1-epimerase family protein</fullName>
    </submittedName>
</protein>
<feature type="non-terminal residue" evidence="1">
    <location>
        <position position="1"/>
    </location>
</feature>
<dbReference type="GO" id="GO:0016853">
    <property type="term" value="F:isomerase activity"/>
    <property type="evidence" value="ECO:0007669"/>
    <property type="project" value="InterPro"/>
</dbReference>
<dbReference type="Pfam" id="PF01263">
    <property type="entry name" value="Aldose_epim"/>
    <property type="match status" value="1"/>
</dbReference>
<sequence length="263" mass="30508">NYEVLWTADNKYWGRHAPVLFPIVGGLYKKELRYKGKTYHMNQHGFARDNDFTLISQTENQIIHEFHQTDETKQLYPFDFTLKITHTLKGNDVMITWDVTNDTDGTMYFSIGGHPAFNVPPMGDTPQTDFYLRFGDKKQLEYISLDTSDGTALPQITTPYTSPDGIFPITEHMFDNDALIFEHNQIHEVSFLFPDRTPYLTMHCQDFPYFAVWQKPGAPFICLEPWYGRTDNSGFMGDFSEKTGIQKLEKGQTFHAEYSITIH</sequence>
<accession>A0A9D1EFG4</accession>
<reference evidence="1" key="1">
    <citation type="submission" date="2020-10" db="EMBL/GenBank/DDBJ databases">
        <authorList>
            <person name="Gilroy R."/>
        </authorList>
    </citation>
    <scope>NUCLEOTIDE SEQUENCE</scope>
    <source>
        <strain evidence="1">ChiW13-3771</strain>
    </source>
</reference>
<comment type="caution">
    <text evidence="1">The sequence shown here is derived from an EMBL/GenBank/DDBJ whole genome shotgun (WGS) entry which is preliminary data.</text>
</comment>
<dbReference type="EMBL" id="DVHN01000140">
    <property type="protein sequence ID" value="HIR89422.1"/>
    <property type="molecule type" value="Genomic_DNA"/>
</dbReference>
<dbReference type="GO" id="GO:0005975">
    <property type="term" value="P:carbohydrate metabolic process"/>
    <property type="evidence" value="ECO:0007669"/>
    <property type="project" value="InterPro"/>
</dbReference>
<dbReference type="InterPro" id="IPR011013">
    <property type="entry name" value="Gal_mutarotase_sf_dom"/>
</dbReference>
<evidence type="ECO:0000313" key="2">
    <source>
        <dbReference type="Proteomes" id="UP000824201"/>
    </source>
</evidence>
<organism evidence="1 2">
    <name type="scientific">Candidatus Fimimorpha faecalis</name>
    <dbReference type="NCBI Taxonomy" id="2840824"/>
    <lineage>
        <taxon>Bacteria</taxon>
        <taxon>Bacillati</taxon>
        <taxon>Bacillota</taxon>
        <taxon>Clostridia</taxon>
        <taxon>Eubacteriales</taxon>
        <taxon>Candidatus Fimimorpha</taxon>
    </lineage>
</organism>
<dbReference type="CDD" id="cd09024">
    <property type="entry name" value="Aldose_epim_lacX"/>
    <property type="match status" value="1"/>
</dbReference>
<proteinExistence type="predicted"/>
<name>A0A9D1EFG4_9FIRM</name>
<evidence type="ECO:0000313" key="1">
    <source>
        <dbReference type="EMBL" id="HIR89422.1"/>
    </source>
</evidence>
<dbReference type="InterPro" id="IPR008183">
    <property type="entry name" value="Aldose_1/G6P_1-epimerase"/>
</dbReference>
<gene>
    <name evidence="1" type="ORF">IAC96_10760</name>
</gene>
<reference evidence="1" key="2">
    <citation type="journal article" date="2021" name="PeerJ">
        <title>Extensive microbial diversity within the chicken gut microbiome revealed by metagenomics and culture.</title>
        <authorList>
            <person name="Gilroy R."/>
            <person name="Ravi A."/>
            <person name="Getino M."/>
            <person name="Pursley I."/>
            <person name="Horton D.L."/>
            <person name="Alikhan N.F."/>
            <person name="Baker D."/>
            <person name="Gharbi K."/>
            <person name="Hall N."/>
            <person name="Watson M."/>
            <person name="Adriaenssens E.M."/>
            <person name="Foster-Nyarko E."/>
            <person name="Jarju S."/>
            <person name="Secka A."/>
            <person name="Antonio M."/>
            <person name="Oren A."/>
            <person name="Chaudhuri R.R."/>
            <person name="La Ragione R."/>
            <person name="Hildebrand F."/>
            <person name="Pallen M.J."/>
        </authorList>
    </citation>
    <scope>NUCLEOTIDE SEQUENCE</scope>
    <source>
        <strain evidence="1">ChiW13-3771</strain>
    </source>
</reference>
<dbReference type="Gene3D" id="2.70.98.10">
    <property type="match status" value="1"/>
</dbReference>
<dbReference type="InterPro" id="IPR037481">
    <property type="entry name" value="LacX"/>
</dbReference>
<dbReference type="AlphaFoldDB" id="A0A9D1EFG4"/>
<dbReference type="GO" id="GO:0030246">
    <property type="term" value="F:carbohydrate binding"/>
    <property type="evidence" value="ECO:0007669"/>
    <property type="project" value="InterPro"/>
</dbReference>
<dbReference type="SUPFAM" id="SSF74650">
    <property type="entry name" value="Galactose mutarotase-like"/>
    <property type="match status" value="1"/>
</dbReference>
<dbReference type="InterPro" id="IPR014718">
    <property type="entry name" value="GH-type_carb-bd"/>
</dbReference>
<dbReference type="Proteomes" id="UP000824201">
    <property type="component" value="Unassembled WGS sequence"/>
</dbReference>